<evidence type="ECO:0000256" key="9">
    <source>
        <dbReference type="SAM" id="SignalP"/>
    </source>
</evidence>
<evidence type="ECO:0000259" key="10">
    <source>
        <dbReference type="Pfam" id="PF05572"/>
    </source>
</evidence>
<evidence type="ECO:0000256" key="7">
    <source>
        <dbReference type="ARBA" id="ARBA00023049"/>
    </source>
</evidence>
<comment type="similarity">
    <text evidence="1">Belongs to the peptidase M43B family.</text>
</comment>
<keyword evidence="6" id="KW-0862">Zinc</keyword>
<keyword evidence="8" id="KW-1015">Disulfide bond</keyword>
<gene>
    <name evidence="11" type="ORF">BU16DRAFT_301884</name>
</gene>
<evidence type="ECO:0000256" key="1">
    <source>
        <dbReference type="ARBA" id="ARBA00008721"/>
    </source>
</evidence>
<evidence type="ECO:0000256" key="5">
    <source>
        <dbReference type="ARBA" id="ARBA00022801"/>
    </source>
</evidence>
<dbReference type="EMBL" id="MU004185">
    <property type="protein sequence ID" value="KAF2498657.1"/>
    <property type="molecule type" value="Genomic_DNA"/>
</dbReference>
<organism evidence="11 12">
    <name type="scientific">Lophium mytilinum</name>
    <dbReference type="NCBI Taxonomy" id="390894"/>
    <lineage>
        <taxon>Eukaryota</taxon>
        <taxon>Fungi</taxon>
        <taxon>Dikarya</taxon>
        <taxon>Ascomycota</taxon>
        <taxon>Pezizomycotina</taxon>
        <taxon>Dothideomycetes</taxon>
        <taxon>Pleosporomycetidae</taxon>
        <taxon>Mytilinidiales</taxon>
        <taxon>Mytilinidiaceae</taxon>
        <taxon>Lophium</taxon>
    </lineage>
</organism>
<dbReference type="GO" id="GO:0006508">
    <property type="term" value="P:proteolysis"/>
    <property type="evidence" value="ECO:0007669"/>
    <property type="project" value="UniProtKB-KW"/>
</dbReference>
<keyword evidence="3" id="KW-0479">Metal-binding</keyword>
<evidence type="ECO:0000256" key="6">
    <source>
        <dbReference type="ARBA" id="ARBA00022833"/>
    </source>
</evidence>
<dbReference type="Gene3D" id="3.40.390.10">
    <property type="entry name" value="Collagenase (Catalytic Domain)"/>
    <property type="match status" value="1"/>
</dbReference>
<feature type="chain" id="PRO_5025464834" description="Peptidase M43 pregnancy-associated plasma-A domain-containing protein" evidence="9">
    <location>
        <begin position="20"/>
        <end position="279"/>
    </location>
</feature>
<keyword evidence="4 9" id="KW-0732">Signal</keyword>
<evidence type="ECO:0000313" key="11">
    <source>
        <dbReference type="EMBL" id="KAF2498657.1"/>
    </source>
</evidence>
<evidence type="ECO:0000313" key="12">
    <source>
        <dbReference type="Proteomes" id="UP000799750"/>
    </source>
</evidence>
<evidence type="ECO:0000256" key="3">
    <source>
        <dbReference type="ARBA" id="ARBA00022723"/>
    </source>
</evidence>
<dbReference type="PANTHER" id="PTHR47466:SF1">
    <property type="entry name" value="METALLOPROTEASE MEP1 (AFU_ORTHOLOGUE AFUA_1G07730)-RELATED"/>
    <property type="match status" value="1"/>
</dbReference>
<evidence type="ECO:0000256" key="4">
    <source>
        <dbReference type="ARBA" id="ARBA00022729"/>
    </source>
</evidence>
<dbReference type="PANTHER" id="PTHR47466">
    <property type="match status" value="1"/>
</dbReference>
<protein>
    <recommendedName>
        <fullName evidence="10">Peptidase M43 pregnancy-associated plasma-A domain-containing protein</fullName>
    </recommendedName>
</protein>
<dbReference type="GO" id="GO:0046872">
    <property type="term" value="F:metal ion binding"/>
    <property type="evidence" value="ECO:0007669"/>
    <property type="project" value="UniProtKB-KW"/>
</dbReference>
<proteinExistence type="inferred from homology"/>
<dbReference type="SUPFAM" id="SSF55486">
    <property type="entry name" value="Metalloproteases ('zincins'), catalytic domain"/>
    <property type="match status" value="1"/>
</dbReference>
<dbReference type="AlphaFoldDB" id="A0A6A6R5B5"/>
<dbReference type="OrthoDB" id="536211at2759"/>
<feature type="domain" description="Peptidase M43 pregnancy-associated plasma-A" evidence="10">
    <location>
        <begin position="135"/>
        <end position="268"/>
    </location>
</feature>
<dbReference type="Proteomes" id="UP000799750">
    <property type="component" value="Unassembled WGS sequence"/>
</dbReference>
<keyword evidence="7" id="KW-0482">Metalloprotease</keyword>
<dbReference type="GO" id="GO:0008237">
    <property type="term" value="F:metallopeptidase activity"/>
    <property type="evidence" value="ECO:0007669"/>
    <property type="project" value="UniProtKB-KW"/>
</dbReference>
<keyword evidence="12" id="KW-1185">Reference proteome</keyword>
<evidence type="ECO:0000256" key="8">
    <source>
        <dbReference type="ARBA" id="ARBA00023157"/>
    </source>
</evidence>
<name>A0A6A6R5B5_9PEZI</name>
<reference evidence="11" key="1">
    <citation type="journal article" date="2020" name="Stud. Mycol.">
        <title>101 Dothideomycetes genomes: a test case for predicting lifestyles and emergence of pathogens.</title>
        <authorList>
            <person name="Haridas S."/>
            <person name="Albert R."/>
            <person name="Binder M."/>
            <person name="Bloem J."/>
            <person name="Labutti K."/>
            <person name="Salamov A."/>
            <person name="Andreopoulos B."/>
            <person name="Baker S."/>
            <person name="Barry K."/>
            <person name="Bills G."/>
            <person name="Bluhm B."/>
            <person name="Cannon C."/>
            <person name="Castanera R."/>
            <person name="Culley D."/>
            <person name="Daum C."/>
            <person name="Ezra D."/>
            <person name="Gonzalez J."/>
            <person name="Henrissat B."/>
            <person name="Kuo A."/>
            <person name="Liang C."/>
            <person name="Lipzen A."/>
            <person name="Lutzoni F."/>
            <person name="Magnuson J."/>
            <person name="Mondo S."/>
            <person name="Nolan M."/>
            <person name="Ohm R."/>
            <person name="Pangilinan J."/>
            <person name="Park H.-J."/>
            <person name="Ramirez L."/>
            <person name="Alfaro M."/>
            <person name="Sun H."/>
            <person name="Tritt A."/>
            <person name="Yoshinaga Y."/>
            <person name="Zwiers L.-H."/>
            <person name="Turgeon B."/>
            <person name="Goodwin S."/>
            <person name="Spatafora J."/>
            <person name="Crous P."/>
            <person name="Grigoriev I."/>
        </authorList>
    </citation>
    <scope>NUCLEOTIDE SEQUENCE</scope>
    <source>
        <strain evidence="11">CBS 269.34</strain>
    </source>
</reference>
<dbReference type="Pfam" id="PF05572">
    <property type="entry name" value="Peptidase_M43"/>
    <property type="match status" value="1"/>
</dbReference>
<accession>A0A6A6R5B5</accession>
<keyword evidence="2" id="KW-0645">Protease</keyword>
<dbReference type="InterPro" id="IPR024079">
    <property type="entry name" value="MetalloPept_cat_dom_sf"/>
</dbReference>
<dbReference type="InterPro" id="IPR008754">
    <property type="entry name" value="Peptidase_M43"/>
</dbReference>
<feature type="signal peptide" evidence="9">
    <location>
        <begin position="1"/>
        <end position="19"/>
    </location>
</feature>
<keyword evidence="5" id="KW-0378">Hydrolase</keyword>
<sequence length="279" mass="30535">MKFSTTLLSLASAAPLVLGFCDNEDYDHDILNISPEEMKHSMANMRRDTIEVDLYYHLLVTQWSDSNNTILDGLWKQIDHMNAAYGIYGIHFNTQPVDIIVDAAWANDIDLDKAGKGALLHKGNYNAVNIYAGEGFGSGVCSLPNGVDSTDGTSTITEDTLLGDGCHLPLSAAVNPISGTPSHEVGHWFGLYHTFQGGCSEPNDYCDDTPQQAQPSYSHETITGNVESCPVLDTCPANAGNDPVWNFMDYTDCSHEFTPQQGARMNTAFNKYRANRQVA</sequence>
<evidence type="ECO:0000256" key="2">
    <source>
        <dbReference type="ARBA" id="ARBA00022670"/>
    </source>
</evidence>